<feature type="binding site" evidence="13">
    <location>
        <position position="274"/>
    </location>
    <ligand>
        <name>GTP</name>
        <dbReference type="ChEBI" id="CHEBI:37565"/>
    </ligand>
</feature>
<feature type="active site" description="Phosphocysteine intermediate" evidence="11">
    <location>
        <position position="98"/>
    </location>
</feature>
<dbReference type="Proteomes" id="UP001255856">
    <property type="component" value="Unassembled WGS sequence"/>
</dbReference>
<dbReference type="InterPro" id="IPR001339">
    <property type="entry name" value="mRNA_cap_enzyme_adenylation"/>
</dbReference>
<evidence type="ECO:0000256" key="7">
    <source>
        <dbReference type="ARBA" id="ARBA00023042"/>
    </source>
</evidence>
<feature type="binding site" evidence="13">
    <location>
        <position position="289"/>
    </location>
    <ligand>
        <name>GTP</name>
        <dbReference type="ChEBI" id="CHEBI:37565"/>
    </ligand>
</feature>
<feature type="region of interest" description="Disordered" evidence="14">
    <location>
        <begin position="177"/>
        <end position="196"/>
    </location>
</feature>
<dbReference type="EC" id="2.7.7.50" evidence="2"/>
<dbReference type="GO" id="GO:0005525">
    <property type="term" value="F:GTP binding"/>
    <property type="evidence" value="ECO:0007669"/>
    <property type="project" value="UniProtKB-KW"/>
</dbReference>
<dbReference type="GO" id="GO:0004484">
    <property type="term" value="F:mRNA guanylyltransferase activity"/>
    <property type="evidence" value="ECO:0007669"/>
    <property type="project" value="UniProtKB-EC"/>
</dbReference>
<dbReference type="PIRSF" id="PIRSF036958">
    <property type="entry name" value="mRNA_capping_HCE"/>
    <property type="match status" value="1"/>
</dbReference>
<evidence type="ECO:0000256" key="8">
    <source>
        <dbReference type="ARBA" id="ARBA00023134"/>
    </source>
</evidence>
<feature type="domain" description="Tyrosine specific protein phosphatases" evidence="15">
    <location>
        <begin position="78"/>
        <end position="133"/>
    </location>
</feature>
<dbReference type="InterPro" id="IPR029021">
    <property type="entry name" value="Prot-tyrosine_phosphatase-like"/>
</dbReference>
<keyword evidence="8 13" id="KW-0342">GTP-binding</keyword>
<keyword evidence="3" id="KW-0507">mRNA processing</keyword>
<reference evidence="16" key="1">
    <citation type="submission" date="2021-01" db="EMBL/GenBank/DDBJ databases">
        <authorList>
            <person name="Eckstrom K.M.E."/>
        </authorList>
    </citation>
    <scope>NUCLEOTIDE SEQUENCE</scope>
    <source>
        <strain evidence="16">UVCC 0001</strain>
    </source>
</reference>
<organism evidence="16 17">
    <name type="scientific">Prototheca wickerhamii</name>
    <dbReference type="NCBI Taxonomy" id="3111"/>
    <lineage>
        <taxon>Eukaryota</taxon>
        <taxon>Viridiplantae</taxon>
        <taxon>Chlorophyta</taxon>
        <taxon>core chlorophytes</taxon>
        <taxon>Trebouxiophyceae</taxon>
        <taxon>Chlorellales</taxon>
        <taxon>Chlorellaceae</taxon>
        <taxon>Prototheca</taxon>
    </lineage>
</organism>
<dbReference type="Pfam" id="PF01331">
    <property type="entry name" value="mRNA_cap_enzyme"/>
    <property type="match status" value="1"/>
</dbReference>
<dbReference type="GO" id="GO:0005524">
    <property type="term" value="F:ATP binding"/>
    <property type="evidence" value="ECO:0007669"/>
    <property type="project" value="InterPro"/>
</dbReference>
<evidence type="ECO:0000256" key="4">
    <source>
        <dbReference type="ARBA" id="ARBA00022679"/>
    </source>
</evidence>
<evidence type="ECO:0000256" key="10">
    <source>
        <dbReference type="ARBA" id="ARBA00044624"/>
    </source>
</evidence>
<evidence type="ECO:0000256" key="9">
    <source>
        <dbReference type="ARBA" id="ARBA00023242"/>
    </source>
</evidence>
<dbReference type="InterPro" id="IPR016130">
    <property type="entry name" value="Tyr_Pase_AS"/>
</dbReference>
<dbReference type="InterPro" id="IPR013846">
    <property type="entry name" value="mRNA_cap_enzyme_C"/>
</dbReference>
<evidence type="ECO:0000256" key="2">
    <source>
        <dbReference type="ARBA" id="ARBA00012475"/>
    </source>
</evidence>
<dbReference type="InterPro" id="IPR051029">
    <property type="entry name" value="mRNA_Capping_Enz/RNA_Phosphat"/>
</dbReference>
<feature type="active site" description="N6-GMP-lysine intermediate" evidence="12">
    <location>
        <position position="269"/>
    </location>
</feature>
<keyword evidence="7" id="KW-0506">mRNA capping</keyword>
<feature type="binding site" evidence="13">
    <location>
        <begin position="531"/>
        <end position="536"/>
    </location>
    <ligand>
        <name>GTP</name>
        <dbReference type="ChEBI" id="CHEBI:37565"/>
    </ligand>
</feature>
<dbReference type="GO" id="GO:0006370">
    <property type="term" value="P:7-methylguanosine mRNA capping"/>
    <property type="evidence" value="ECO:0007669"/>
    <property type="project" value="UniProtKB-KW"/>
</dbReference>
<evidence type="ECO:0000256" key="6">
    <source>
        <dbReference type="ARBA" id="ARBA00022741"/>
    </source>
</evidence>
<name>A0AAD9ILA1_PROWI</name>
<keyword evidence="5" id="KW-0548">Nucleotidyltransferase</keyword>
<dbReference type="CDD" id="cd07895">
    <property type="entry name" value="Adenylation_mRNA_capping"/>
    <property type="match status" value="1"/>
</dbReference>
<proteinExistence type="predicted"/>
<evidence type="ECO:0000256" key="12">
    <source>
        <dbReference type="PIRSR" id="PIRSR036958-2"/>
    </source>
</evidence>
<dbReference type="Gene3D" id="3.30.470.30">
    <property type="entry name" value="DNA ligase/mRNA capping enzyme"/>
    <property type="match status" value="1"/>
</dbReference>
<dbReference type="PROSITE" id="PS00383">
    <property type="entry name" value="TYR_PHOSPHATASE_1"/>
    <property type="match status" value="1"/>
</dbReference>
<dbReference type="SUPFAM" id="SSF56091">
    <property type="entry name" value="DNA ligase/mRNA capping enzyme, catalytic domain"/>
    <property type="match status" value="1"/>
</dbReference>
<dbReference type="PANTHER" id="PTHR10367">
    <property type="entry name" value="MRNA-CAPPING ENZYME"/>
    <property type="match status" value="1"/>
</dbReference>
<evidence type="ECO:0000256" key="13">
    <source>
        <dbReference type="PIRSR" id="PIRSR036958-3"/>
    </source>
</evidence>
<dbReference type="AlphaFoldDB" id="A0AAD9ILA1"/>
<keyword evidence="9" id="KW-0539">Nucleus</keyword>
<evidence type="ECO:0000256" key="3">
    <source>
        <dbReference type="ARBA" id="ARBA00022664"/>
    </source>
</evidence>
<dbReference type="EMBL" id="JASFZW010000005">
    <property type="protein sequence ID" value="KAK2078292.1"/>
    <property type="molecule type" value="Genomic_DNA"/>
</dbReference>
<evidence type="ECO:0000256" key="1">
    <source>
        <dbReference type="ARBA" id="ARBA00004123"/>
    </source>
</evidence>
<dbReference type="InterPro" id="IPR017074">
    <property type="entry name" value="mRNA_cap_enz_bifunc"/>
</dbReference>
<gene>
    <name evidence="16" type="ORF">QBZ16_004161</name>
</gene>
<keyword evidence="17" id="KW-1185">Reference proteome</keyword>
<feature type="binding site" evidence="13">
    <location>
        <begin position="453"/>
        <end position="455"/>
    </location>
    <ligand>
        <name>GTP</name>
        <dbReference type="ChEBI" id="CHEBI:37565"/>
    </ligand>
</feature>
<evidence type="ECO:0000256" key="11">
    <source>
        <dbReference type="PIRSR" id="PIRSR036958-1"/>
    </source>
</evidence>
<dbReference type="GO" id="GO:0005634">
    <property type="term" value="C:nucleus"/>
    <property type="evidence" value="ECO:0007669"/>
    <property type="project" value="UniProtKB-SubCell"/>
</dbReference>
<dbReference type="SUPFAM" id="SSF50249">
    <property type="entry name" value="Nucleic acid-binding proteins"/>
    <property type="match status" value="1"/>
</dbReference>
<dbReference type="InterPro" id="IPR000340">
    <property type="entry name" value="Dual-sp_phosphatase_cat-dom"/>
</dbReference>
<comment type="catalytic activity">
    <reaction evidence="10">
        <text>a 5'-end diphospho-ribonucleoside in mRNA + GTP + H(+) = a 5'-end (5'-triphosphoguanosine)-ribonucleoside in mRNA + diphosphate</text>
        <dbReference type="Rhea" id="RHEA:67012"/>
        <dbReference type="Rhea" id="RHEA-COMP:17165"/>
        <dbReference type="Rhea" id="RHEA-COMP:17166"/>
        <dbReference type="ChEBI" id="CHEBI:15378"/>
        <dbReference type="ChEBI" id="CHEBI:33019"/>
        <dbReference type="ChEBI" id="CHEBI:37565"/>
        <dbReference type="ChEBI" id="CHEBI:167616"/>
        <dbReference type="ChEBI" id="CHEBI:167617"/>
        <dbReference type="EC" id="2.7.7.50"/>
    </reaction>
    <physiologicalReaction direction="left-to-right" evidence="10">
        <dbReference type="Rhea" id="RHEA:67013"/>
    </physiologicalReaction>
</comment>
<dbReference type="PANTHER" id="PTHR10367:SF17">
    <property type="entry name" value="MRNA-CAPPING ENZYME"/>
    <property type="match status" value="1"/>
</dbReference>
<dbReference type="PROSITE" id="PS50056">
    <property type="entry name" value="TYR_PHOSPHATASE_2"/>
    <property type="match status" value="1"/>
</dbReference>
<comment type="subcellular location">
    <subcellularLocation>
        <location evidence="1">Nucleus</location>
    </subcellularLocation>
</comment>
<sequence length="585" mass="67242">MRTHFNRFIQPEDRYSVDAAFQEAEAKGASVGAHCATVIDLTRSSRYYDARRWQELGVRYVKIPCRGRGQAPEPEAVNDFVWEVASQKVANATVLVHCTHGFNRTGYMIVSYCVRMHGWTVEKALYNFALARPPGIYKHYYIRQGGRGGSYPAEERLLSSQLYQYYHEAQPSALALPSVPDWKAGDSPDRGDEEVEEDAAANAHMEHDDLLGEEVSPSEAAAVCASITEMITGRPPDQRRPWFPGSQPVSLDRSNLELLRERRYWVTWKADGTRYMLVIMPSGTYLVDRKLATRRVQMRWPTVAAPGKQQKSPVGAPHSLTILDGEMVVDDDLLSDKKARRFLAYDLMALNGRSVVHQPWKERYDLIKRFVMDPRKLERHLIDTKQWSFPYHPALHAAQELFHARRKEFWPLTQTQKLLHDFIPNQVSHESDGLIFQGYEDAYIPGTCQELLKWKFAHLNSVDFRLRWHAEAARADLELLETRANAGRPRGYHVLPGAAIDFPEGEDPARYHMRIVEASYDAERARWVYMRERRDKPTPNAYHVYESVARSIQDNIQEEELLESVHAALREPRYARDVARAPKAA</sequence>
<keyword evidence="6 13" id="KW-0547">Nucleotide-binding</keyword>
<dbReference type="Gene3D" id="2.40.50.140">
    <property type="entry name" value="Nucleic acid-binding proteins"/>
    <property type="match status" value="1"/>
</dbReference>
<evidence type="ECO:0000313" key="16">
    <source>
        <dbReference type="EMBL" id="KAK2078292.1"/>
    </source>
</evidence>
<evidence type="ECO:0000256" key="14">
    <source>
        <dbReference type="SAM" id="MobiDB-lite"/>
    </source>
</evidence>
<protein>
    <recommendedName>
        <fullName evidence="2">mRNA guanylyltransferase</fullName>
        <ecNumber evidence="2">2.7.7.50</ecNumber>
    </recommendedName>
</protein>
<evidence type="ECO:0000313" key="17">
    <source>
        <dbReference type="Proteomes" id="UP001255856"/>
    </source>
</evidence>
<feature type="binding site" evidence="13">
    <location>
        <begin position="324"/>
        <end position="326"/>
    </location>
    <ligand>
        <name>GTP</name>
        <dbReference type="ChEBI" id="CHEBI:37565"/>
    </ligand>
</feature>
<accession>A0AAD9ILA1</accession>
<dbReference type="Pfam" id="PF00782">
    <property type="entry name" value="DSPc"/>
    <property type="match status" value="1"/>
</dbReference>
<dbReference type="InterPro" id="IPR012340">
    <property type="entry name" value="NA-bd_OB-fold"/>
</dbReference>
<dbReference type="Pfam" id="PF03919">
    <property type="entry name" value="mRNA_cap_C"/>
    <property type="match status" value="1"/>
</dbReference>
<dbReference type="InterPro" id="IPR000387">
    <property type="entry name" value="Tyr_Pase_dom"/>
</dbReference>
<comment type="caution">
    <text evidence="16">The sequence shown here is derived from an EMBL/GenBank/DDBJ whole genome shotgun (WGS) entry which is preliminary data.</text>
</comment>
<evidence type="ECO:0000259" key="15">
    <source>
        <dbReference type="PROSITE" id="PS50056"/>
    </source>
</evidence>
<dbReference type="Gene3D" id="3.90.190.10">
    <property type="entry name" value="Protein tyrosine phosphatase superfamily"/>
    <property type="match status" value="1"/>
</dbReference>
<dbReference type="SUPFAM" id="SSF52799">
    <property type="entry name" value="(Phosphotyrosine protein) phosphatases II"/>
    <property type="match status" value="1"/>
</dbReference>
<evidence type="ECO:0000256" key="5">
    <source>
        <dbReference type="ARBA" id="ARBA00022695"/>
    </source>
</evidence>
<dbReference type="GO" id="GO:0140818">
    <property type="term" value="F:mRNA 5'-triphosphate monophosphatase activity"/>
    <property type="evidence" value="ECO:0007669"/>
    <property type="project" value="InterPro"/>
</dbReference>
<keyword evidence="4" id="KW-0808">Transferase</keyword>